<dbReference type="InterPro" id="IPR029060">
    <property type="entry name" value="PIN-like_dom_sf"/>
</dbReference>
<dbReference type="Proteomes" id="UP001157069">
    <property type="component" value="Unassembled WGS sequence"/>
</dbReference>
<name>A0ABQ6JTP6_9MICO</name>
<keyword evidence="6" id="KW-0800">Toxin</keyword>
<keyword evidence="5 6" id="KW-0460">Magnesium</keyword>
<evidence type="ECO:0000313" key="9">
    <source>
        <dbReference type="Proteomes" id="UP001157069"/>
    </source>
</evidence>
<evidence type="ECO:0000256" key="2">
    <source>
        <dbReference type="ARBA" id="ARBA00022722"/>
    </source>
</evidence>
<keyword evidence="9" id="KW-1185">Reference proteome</keyword>
<reference evidence="9" key="1">
    <citation type="journal article" date="2019" name="Int. J. Syst. Evol. Microbiol.">
        <title>The Global Catalogue of Microorganisms (GCM) 10K type strain sequencing project: providing services to taxonomists for standard genome sequencing and annotation.</title>
        <authorList>
            <consortium name="The Broad Institute Genomics Platform"/>
            <consortium name="The Broad Institute Genome Sequencing Center for Infectious Disease"/>
            <person name="Wu L."/>
            <person name="Ma J."/>
        </authorList>
    </citation>
    <scope>NUCLEOTIDE SEQUENCE [LARGE SCALE GENOMIC DNA]</scope>
    <source>
        <strain evidence="9">NBRC 108755</strain>
    </source>
</reference>
<keyword evidence="4 6" id="KW-0378">Hydrolase</keyword>
<evidence type="ECO:0000256" key="4">
    <source>
        <dbReference type="ARBA" id="ARBA00022801"/>
    </source>
</evidence>
<dbReference type="InterPro" id="IPR022907">
    <property type="entry name" value="VapC_family"/>
</dbReference>
<feature type="domain" description="PIN" evidence="7">
    <location>
        <begin position="7"/>
        <end position="120"/>
    </location>
</feature>
<evidence type="ECO:0000256" key="1">
    <source>
        <dbReference type="ARBA" id="ARBA00022649"/>
    </source>
</evidence>
<dbReference type="RefSeq" id="WP_284298523.1">
    <property type="nucleotide sequence ID" value="NZ_BSVA01000001.1"/>
</dbReference>
<evidence type="ECO:0000256" key="6">
    <source>
        <dbReference type="HAMAP-Rule" id="MF_00265"/>
    </source>
</evidence>
<comment type="caution">
    <text evidence="8">The sequence shown here is derived from an EMBL/GenBank/DDBJ whole genome shotgun (WGS) entry which is preliminary data.</text>
</comment>
<dbReference type="SUPFAM" id="SSF88723">
    <property type="entry name" value="PIN domain-like"/>
    <property type="match status" value="1"/>
</dbReference>
<comment type="cofactor">
    <cofactor evidence="6">
        <name>Mg(2+)</name>
        <dbReference type="ChEBI" id="CHEBI:18420"/>
    </cofactor>
</comment>
<evidence type="ECO:0000313" key="8">
    <source>
        <dbReference type="EMBL" id="GMA90650.1"/>
    </source>
</evidence>
<dbReference type="InterPro" id="IPR002716">
    <property type="entry name" value="PIN_dom"/>
</dbReference>
<organism evidence="8 9">
    <name type="scientific">Homoserinibacter gongjuensis</name>
    <dbReference type="NCBI Taxonomy" id="1162968"/>
    <lineage>
        <taxon>Bacteria</taxon>
        <taxon>Bacillati</taxon>
        <taxon>Actinomycetota</taxon>
        <taxon>Actinomycetes</taxon>
        <taxon>Micrococcales</taxon>
        <taxon>Microbacteriaceae</taxon>
        <taxon>Homoserinibacter</taxon>
    </lineage>
</organism>
<keyword evidence="1 6" id="KW-1277">Toxin-antitoxin system</keyword>
<feature type="binding site" evidence="6">
    <location>
        <position position="97"/>
    </location>
    <ligand>
        <name>Mg(2+)</name>
        <dbReference type="ChEBI" id="CHEBI:18420"/>
    </ligand>
</feature>
<accession>A0ABQ6JTP6</accession>
<keyword evidence="2 6" id="KW-0540">Nuclease</keyword>
<dbReference type="Gene3D" id="3.40.50.1010">
    <property type="entry name" value="5'-nuclease"/>
    <property type="match status" value="1"/>
</dbReference>
<dbReference type="HAMAP" id="MF_00265">
    <property type="entry name" value="VapC_Nob1"/>
    <property type="match status" value="1"/>
</dbReference>
<evidence type="ECO:0000259" key="7">
    <source>
        <dbReference type="Pfam" id="PF01850"/>
    </source>
</evidence>
<dbReference type="Pfam" id="PF01850">
    <property type="entry name" value="PIN"/>
    <property type="match status" value="1"/>
</dbReference>
<protein>
    <recommendedName>
        <fullName evidence="6">Ribonuclease VapC</fullName>
        <shortName evidence="6">RNase VapC</shortName>
        <ecNumber evidence="6">3.1.-.-</ecNumber>
    </recommendedName>
    <alternativeName>
        <fullName evidence="6">Toxin VapC</fullName>
    </alternativeName>
</protein>
<dbReference type="EC" id="3.1.-.-" evidence="6"/>
<evidence type="ECO:0000256" key="5">
    <source>
        <dbReference type="ARBA" id="ARBA00022842"/>
    </source>
</evidence>
<comment type="similarity">
    <text evidence="6">Belongs to the PINc/VapC protein family.</text>
</comment>
<gene>
    <name evidence="6" type="primary">vapC</name>
    <name evidence="8" type="ORF">GCM10025869_11790</name>
</gene>
<proteinExistence type="inferred from homology"/>
<keyword evidence="3 6" id="KW-0479">Metal-binding</keyword>
<comment type="function">
    <text evidence="6">Toxic component of a toxin-antitoxin (TA) system. An RNase.</text>
</comment>
<dbReference type="EMBL" id="BSVA01000001">
    <property type="protein sequence ID" value="GMA90650.1"/>
    <property type="molecule type" value="Genomic_DNA"/>
</dbReference>
<feature type="binding site" evidence="6">
    <location>
        <position position="8"/>
    </location>
    <ligand>
        <name>Mg(2+)</name>
        <dbReference type="ChEBI" id="CHEBI:18420"/>
    </ligand>
</feature>
<evidence type="ECO:0000256" key="3">
    <source>
        <dbReference type="ARBA" id="ARBA00022723"/>
    </source>
</evidence>
<sequence>MSETIAFDADVLIYAAARDHPIGVQVARLFAADEIARVGSVLLLTEVLAKPMRDDPASDETAALLSLLSRLDLRPLDDATSRLALVLAVTYGLRAADAAHLATAVAAGADRFLTNNRKDFPQTIDEIDIVYPDELATG</sequence>